<dbReference type="Pfam" id="PF17653">
    <property type="entry name" value="DUF5522"/>
    <property type="match status" value="1"/>
</dbReference>
<dbReference type="RefSeq" id="XP_004344747.1">
    <property type="nucleotide sequence ID" value="XM_004344697.1"/>
</dbReference>
<dbReference type="OrthoDB" id="274765at2759"/>
<protein>
    <submittedName>
        <fullName evidence="1">Uncharacterized protein</fullName>
    </submittedName>
</protein>
<reference evidence="1 2" key="1">
    <citation type="journal article" date="2013" name="Genome Biol.">
        <title>Genome of Acanthamoeba castellanii highlights extensive lateral gene transfer and early evolution of tyrosine kinase signaling.</title>
        <authorList>
            <person name="Clarke M."/>
            <person name="Lohan A.J."/>
            <person name="Liu B."/>
            <person name="Lagkouvardos I."/>
            <person name="Roy S."/>
            <person name="Zafar N."/>
            <person name="Bertelli C."/>
            <person name="Schilde C."/>
            <person name="Kianianmomeni A."/>
            <person name="Burglin T.R."/>
            <person name="Frech C."/>
            <person name="Turcotte B."/>
            <person name="Kopec K.O."/>
            <person name="Synnott J.M."/>
            <person name="Choo C."/>
            <person name="Paponov I."/>
            <person name="Finkler A."/>
            <person name="Soon Heng Tan C."/>
            <person name="Hutchins A.P."/>
            <person name="Weinmeier T."/>
            <person name="Rattei T."/>
            <person name="Chu J.S."/>
            <person name="Gimenez G."/>
            <person name="Irimia M."/>
            <person name="Rigden D.J."/>
            <person name="Fitzpatrick D.A."/>
            <person name="Lorenzo-Morales J."/>
            <person name="Bateman A."/>
            <person name="Chiu C.H."/>
            <person name="Tang P."/>
            <person name="Hegemann P."/>
            <person name="Fromm H."/>
            <person name="Raoult D."/>
            <person name="Greub G."/>
            <person name="Miranda-Saavedra D."/>
            <person name="Chen N."/>
            <person name="Nash P."/>
            <person name="Ginger M.L."/>
            <person name="Horn M."/>
            <person name="Schaap P."/>
            <person name="Caler L."/>
            <person name="Loftus B."/>
        </authorList>
    </citation>
    <scope>NUCLEOTIDE SEQUENCE [LARGE SCALE GENOMIC DNA]</scope>
    <source>
        <strain evidence="1 2">Neff</strain>
    </source>
</reference>
<keyword evidence="2" id="KW-1185">Reference proteome</keyword>
<organism evidence="1 2">
    <name type="scientific">Acanthamoeba castellanii (strain ATCC 30010 / Neff)</name>
    <dbReference type="NCBI Taxonomy" id="1257118"/>
    <lineage>
        <taxon>Eukaryota</taxon>
        <taxon>Amoebozoa</taxon>
        <taxon>Discosea</taxon>
        <taxon>Longamoebia</taxon>
        <taxon>Centramoebida</taxon>
        <taxon>Acanthamoebidae</taxon>
        <taxon>Acanthamoeba</taxon>
    </lineage>
</organism>
<dbReference type="KEGG" id="acan:ACA1_280580"/>
<dbReference type="PANTHER" id="PTHR21037:SF2">
    <property type="entry name" value="SIMILAR TO NOVEL PROTEIN"/>
    <property type="match status" value="1"/>
</dbReference>
<name>L8H667_ACACF</name>
<dbReference type="Proteomes" id="UP000011083">
    <property type="component" value="Unassembled WGS sequence"/>
</dbReference>
<evidence type="ECO:0000313" key="1">
    <source>
        <dbReference type="EMBL" id="ELR21004.1"/>
    </source>
</evidence>
<dbReference type="AlphaFoldDB" id="L8H667"/>
<sequence length="90" mass="9921">MAALKEIEECHLQALENGEDSYLDPRTGYSVFTSCYLLSRRKCCASKCRHCPYKHEKVKAHECTPETCPFQVGPFSNALPSPAPPSTAGS</sequence>
<accession>L8H667</accession>
<gene>
    <name evidence="1" type="ORF">ACA1_280580</name>
</gene>
<dbReference type="GeneID" id="14921879"/>
<dbReference type="EMBL" id="KB007908">
    <property type="protein sequence ID" value="ELR21004.1"/>
    <property type="molecule type" value="Genomic_DNA"/>
</dbReference>
<dbReference type="VEuPathDB" id="AmoebaDB:ACA1_280580"/>
<dbReference type="PANTHER" id="PTHR21037">
    <property type="entry name" value="39S RIBOSOMAL PROTEIN L14, MITOCHONDRIAL"/>
    <property type="match status" value="1"/>
</dbReference>
<dbReference type="InterPro" id="IPR040807">
    <property type="entry name" value="DUF5522"/>
</dbReference>
<proteinExistence type="predicted"/>
<evidence type="ECO:0000313" key="2">
    <source>
        <dbReference type="Proteomes" id="UP000011083"/>
    </source>
</evidence>